<dbReference type="InterPro" id="IPR050570">
    <property type="entry name" value="Cell_wall_metabolism_enzyme"/>
</dbReference>
<evidence type="ECO:0000256" key="1">
    <source>
        <dbReference type="ARBA" id="ARBA00001947"/>
    </source>
</evidence>
<keyword evidence="9" id="KW-1185">Reference proteome</keyword>
<dbReference type="CDD" id="cd12797">
    <property type="entry name" value="M23_peptidase"/>
    <property type="match status" value="1"/>
</dbReference>
<dbReference type="GO" id="GO:0004222">
    <property type="term" value="F:metalloendopeptidase activity"/>
    <property type="evidence" value="ECO:0007669"/>
    <property type="project" value="TreeGrafter"/>
</dbReference>
<keyword evidence="2" id="KW-0645">Protease</keyword>
<dbReference type="Pfam" id="PF01551">
    <property type="entry name" value="Peptidase_M23"/>
    <property type="match status" value="1"/>
</dbReference>
<keyword evidence="6" id="KW-0482">Metalloprotease</keyword>
<dbReference type="InterPro" id="IPR011055">
    <property type="entry name" value="Dup_hybrid_motif"/>
</dbReference>
<evidence type="ECO:0000256" key="6">
    <source>
        <dbReference type="ARBA" id="ARBA00023049"/>
    </source>
</evidence>
<evidence type="ECO:0000256" key="4">
    <source>
        <dbReference type="ARBA" id="ARBA00022801"/>
    </source>
</evidence>
<evidence type="ECO:0000313" key="9">
    <source>
        <dbReference type="Proteomes" id="UP000502415"/>
    </source>
</evidence>
<comment type="cofactor">
    <cofactor evidence="1">
        <name>Zn(2+)</name>
        <dbReference type="ChEBI" id="CHEBI:29105"/>
    </cofactor>
</comment>
<dbReference type="KEGG" id="mfy:HH212_25485"/>
<dbReference type="SUPFAM" id="SSF51261">
    <property type="entry name" value="Duplicated hybrid motif"/>
    <property type="match status" value="1"/>
</dbReference>
<protein>
    <submittedName>
        <fullName evidence="8">M23 family metallopeptidase</fullName>
    </submittedName>
</protein>
<keyword evidence="5" id="KW-0862">Zinc</keyword>
<dbReference type="GO" id="GO:0006508">
    <property type="term" value="P:proteolysis"/>
    <property type="evidence" value="ECO:0007669"/>
    <property type="project" value="UniProtKB-KW"/>
</dbReference>
<dbReference type="PANTHER" id="PTHR21666:SF288">
    <property type="entry name" value="CELL DIVISION PROTEIN YTFB"/>
    <property type="match status" value="1"/>
</dbReference>
<dbReference type="Proteomes" id="UP000502415">
    <property type="component" value="Chromosome"/>
</dbReference>
<evidence type="ECO:0000313" key="8">
    <source>
        <dbReference type="EMBL" id="QJE02930.1"/>
    </source>
</evidence>
<dbReference type="EMBL" id="CP051685">
    <property type="protein sequence ID" value="QJE02930.1"/>
    <property type="molecule type" value="Genomic_DNA"/>
</dbReference>
<evidence type="ECO:0000256" key="3">
    <source>
        <dbReference type="ARBA" id="ARBA00022723"/>
    </source>
</evidence>
<organism evidence="8 9">
    <name type="scientific">Massilia forsythiae</name>
    <dbReference type="NCBI Taxonomy" id="2728020"/>
    <lineage>
        <taxon>Bacteria</taxon>
        <taxon>Pseudomonadati</taxon>
        <taxon>Pseudomonadota</taxon>
        <taxon>Betaproteobacteria</taxon>
        <taxon>Burkholderiales</taxon>
        <taxon>Oxalobacteraceae</taxon>
        <taxon>Telluria group</taxon>
        <taxon>Massilia</taxon>
    </lineage>
</organism>
<dbReference type="Gene3D" id="2.70.70.10">
    <property type="entry name" value="Glucose Permease (Domain IIA)"/>
    <property type="match status" value="1"/>
</dbReference>
<accession>A0A7Z2W1Z6</accession>
<gene>
    <name evidence="8" type="ORF">HH212_25485</name>
</gene>
<evidence type="ECO:0000256" key="5">
    <source>
        <dbReference type="ARBA" id="ARBA00022833"/>
    </source>
</evidence>
<sequence length="244" mass="25471">MKWLLTFLAGVLVGAGGLFAFLRQVPHDAAPGAAPMASVPAAATPAPDAPIPASAIAGKLPPAPHIAPDFTELADIDLPLRPAVADLAALPGGAVPPPALPPGTLSTPVEGIAAGQIRDTFDQPRGNERHHEALDIMAPKGTKVVAAADGVVAKLFTSKPGGITLYQFDPSEKYAYYYAHLDRYADGVKEGAMLKRGDPIGYVGTTGNADPKAPHLHFAVFELTPEKLWWKGTPVNPYPLLGSR</sequence>
<dbReference type="PANTHER" id="PTHR21666">
    <property type="entry name" value="PEPTIDASE-RELATED"/>
    <property type="match status" value="1"/>
</dbReference>
<reference evidence="8 9" key="1">
    <citation type="submission" date="2020-04" db="EMBL/GenBank/DDBJ databases">
        <title>Genome sequencing of novel species.</title>
        <authorList>
            <person name="Heo J."/>
            <person name="Kim S.-J."/>
            <person name="Kim J.-S."/>
            <person name="Hong S.-B."/>
            <person name="Kwon S.-W."/>
        </authorList>
    </citation>
    <scope>NUCLEOTIDE SEQUENCE [LARGE SCALE GENOMIC DNA]</scope>
    <source>
        <strain evidence="8 9">GN2-R2</strain>
    </source>
</reference>
<evidence type="ECO:0000256" key="2">
    <source>
        <dbReference type="ARBA" id="ARBA00022670"/>
    </source>
</evidence>
<dbReference type="InterPro" id="IPR016047">
    <property type="entry name" value="M23ase_b-sheet_dom"/>
</dbReference>
<keyword evidence="3" id="KW-0479">Metal-binding</keyword>
<evidence type="ECO:0000259" key="7">
    <source>
        <dbReference type="Pfam" id="PF01551"/>
    </source>
</evidence>
<dbReference type="AlphaFoldDB" id="A0A7Z2W1Z6"/>
<name>A0A7Z2W1Z6_9BURK</name>
<keyword evidence="4" id="KW-0378">Hydrolase</keyword>
<feature type="domain" description="M23ase beta-sheet core" evidence="7">
    <location>
        <begin position="130"/>
        <end position="237"/>
    </location>
</feature>
<dbReference type="RefSeq" id="WP_170205011.1">
    <property type="nucleotide sequence ID" value="NZ_CP051685.1"/>
</dbReference>
<proteinExistence type="predicted"/>
<dbReference type="GO" id="GO:0046872">
    <property type="term" value="F:metal ion binding"/>
    <property type="evidence" value="ECO:0007669"/>
    <property type="project" value="UniProtKB-KW"/>
</dbReference>